<name>A0AAN9Y425_9HEMI</name>
<evidence type="ECO:0000313" key="2">
    <source>
        <dbReference type="Proteomes" id="UP001367676"/>
    </source>
</evidence>
<evidence type="ECO:0000313" key="1">
    <source>
        <dbReference type="EMBL" id="KAK7590447.1"/>
    </source>
</evidence>
<gene>
    <name evidence="1" type="ORF">V9T40_002060</name>
</gene>
<organism evidence="1 2">
    <name type="scientific">Parthenolecanium corni</name>
    <dbReference type="NCBI Taxonomy" id="536013"/>
    <lineage>
        <taxon>Eukaryota</taxon>
        <taxon>Metazoa</taxon>
        <taxon>Ecdysozoa</taxon>
        <taxon>Arthropoda</taxon>
        <taxon>Hexapoda</taxon>
        <taxon>Insecta</taxon>
        <taxon>Pterygota</taxon>
        <taxon>Neoptera</taxon>
        <taxon>Paraneoptera</taxon>
        <taxon>Hemiptera</taxon>
        <taxon>Sternorrhyncha</taxon>
        <taxon>Coccoidea</taxon>
        <taxon>Coccidae</taxon>
        <taxon>Parthenolecanium</taxon>
    </lineage>
</organism>
<accession>A0AAN9Y425</accession>
<sequence length="144" mass="16673">MILQNSFTKRWKILFHSADYSIVSDCIMNTSLEVLAAGLIFRSTLREGKLRSLKAEIPDEDTWDESPKIKEVAEGPYYDQFDYNVTRNYTVIAGTPAELLCRVKLKATDGNKTQLDRRFLIRFTEQGLKVKIKEAEFQPESRVY</sequence>
<keyword evidence="2" id="KW-1185">Reference proteome</keyword>
<dbReference type="Proteomes" id="UP001367676">
    <property type="component" value="Unassembled WGS sequence"/>
</dbReference>
<protein>
    <submittedName>
        <fullName evidence="1">Uncharacterized protein</fullName>
    </submittedName>
</protein>
<dbReference type="AlphaFoldDB" id="A0AAN9Y425"/>
<comment type="caution">
    <text evidence="1">The sequence shown here is derived from an EMBL/GenBank/DDBJ whole genome shotgun (WGS) entry which is preliminary data.</text>
</comment>
<reference evidence="1 2" key="1">
    <citation type="submission" date="2024-03" db="EMBL/GenBank/DDBJ databases">
        <title>Adaptation during the transition from Ophiocordyceps entomopathogen to insect associate is accompanied by gene loss and intensified selection.</title>
        <authorList>
            <person name="Ward C.M."/>
            <person name="Onetto C.A."/>
            <person name="Borneman A.R."/>
        </authorList>
    </citation>
    <scope>NUCLEOTIDE SEQUENCE [LARGE SCALE GENOMIC DNA]</scope>
    <source>
        <strain evidence="1">AWRI1</strain>
        <tissue evidence="1">Single Adult Female</tissue>
    </source>
</reference>
<proteinExistence type="predicted"/>
<dbReference type="EMBL" id="JBBCAQ010000022">
    <property type="protein sequence ID" value="KAK7590447.1"/>
    <property type="molecule type" value="Genomic_DNA"/>
</dbReference>